<name>A0ABQ3IK92_9GAMM</name>
<proteinExistence type="predicted"/>
<reference evidence="3" key="1">
    <citation type="journal article" date="2019" name="Int. J. Syst. Evol. Microbiol.">
        <title>The Global Catalogue of Microorganisms (GCM) 10K type strain sequencing project: providing services to taxonomists for standard genome sequencing and annotation.</title>
        <authorList>
            <consortium name="The Broad Institute Genomics Platform"/>
            <consortium name="The Broad Institute Genome Sequencing Center for Infectious Disease"/>
            <person name="Wu L."/>
            <person name="Ma J."/>
        </authorList>
    </citation>
    <scope>NUCLEOTIDE SEQUENCE [LARGE SCALE GENOMIC DNA]</scope>
    <source>
        <strain evidence="3">CGMCC 1.15922</strain>
    </source>
</reference>
<sequence length="66" mass="7930">MNASMPSNPNDDIEFELAKMNEHANSKRFRDRNKGNISKKNVEKKDRKKSRSFIDEESDEYYDEWD</sequence>
<evidence type="ECO:0000313" key="3">
    <source>
        <dbReference type="Proteomes" id="UP000626370"/>
    </source>
</evidence>
<keyword evidence="3" id="KW-1185">Reference proteome</keyword>
<evidence type="ECO:0000256" key="1">
    <source>
        <dbReference type="SAM" id="MobiDB-lite"/>
    </source>
</evidence>
<accession>A0ABQ3IK92</accession>
<gene>
    <name evidence="2" type="ORF">GCM10011501_08140</name>
</gene>
<dbReference type="EMBL" id="BNAH01000003">
    <property type="protein sequence ID" value="GHE82339.1"/>
    <property type="molecule type" value="Genomic_DNA"/>
</dbReference>
<organism evidence="2 3">
    <name type="scientific">Thalassotalea profundi</name>
    <dbReference type="NCBI Taxonomy" id="2036687"/>
    <lineage>
        <taxon>Bacteria</taxon>
        <taxon>Pseudomonadati</taxon>
        <taxon>Pseudomonadota</taxon>
        <taxon>Gammaproteobacteria</taxon>
        <taxon>Alteromonadales</taxon>
        <taxon>Colwelliaceae</taxon>
        <taxon>Thalassotalea</taxon>
    </lineage>
</organism>
<comment type="caution">
    <text evidence="2">The sequence shown here is derived from an EMBL/GenBank/DDBJ whole genome shotgun (WGS) entry which is preliminary data.</text>
</comment>
<dbReference type="Proteomes" id="UP000626370">
    <property type="component" value="Unassembled WGS sequence"/>
</dbReference>
<evidence type="ECO:0000313" key="2">
    <source>
        <dbReference type="EMBL" id="GHE82339.1"/>
    </source>
</evidence>
<feature type="compositionally biased region" description="Acidic residues" evidence="1">
    <location>
        <begin position="55"/>
        <end position="66"/>
    </location>
</feature>
<protein>
    <submittedName>
        <fullName evidence="2">Uncharacterized protein</fullName>
    </submittedName>
</protein>
<feature type="region of interest" description="Disordered" evidence="1">
    <location>
        <begin position="23"/>
        <end position="66"/>
    </location>
</feature>